<gene>
    <name evidence="2" type="ORF">GEV02_11710</name>
</gene>
<feature type="chain" id="PRO_5025398904" evidence="1">
    <location>
        <begin position="21"/>
        <end position="166"/>
    </location>
</feature>
<dbReference type="AlphaFoldDB" id="A0A6A7N1M5"/>
<proteinExistence type="predicted"/>
<sequence>MLIVKFVMVVLLGLCSLASAQDVLLVGHVQRVILQPSGTENCPPPCPAEVLVEVTGLRAICIYNGGGCETMEVKPDHVYRGDAGREIWQFKSRVGEWGASFPVTEQAIVVSQEGGSVSWSLATERDGKLFIDPKRLRSIGGVPTSIGGTEELVALDDVLARLGGGR</sequence>
<keyword evidence="3" id="KW-1185">Reference proteome</keyword>
<dbReference type="Proteomes" id="UP000440498">
    <property type="component" value="Unassembled WGS sequence"/>
</dbReference>
<protein>
    <submittedName>
        <fullName evidence="2">Uncharacterized protein</fullName>
    </submittedName>
</protein>
<organism evidence="2 3">
    <name type="scientific">Rugamonas aquatica</name>
    <dbReference type="NCBI Taxonomy" id="2743357"/>
    <lineage>
        <taxon>Bacteria</taxon>
        <taxon>Pseudomonadati</taxon>
        <taxon>Pseudomonadota</taxon>
        <taxon>Betaproteobacteria</taxon>
        <taxon>Burkholderiales</taxon>
        <taxon>Oxalobacteraceae</taxon>
        <taxon>Telluria group</taxon>
        <taxon>Rugamonas</taxon>
    </lineage>
</organism>
<dbReference type="EMBL" id="WHUG01000004">
    <property type="protein sequence ID" value="MQA38820.1"/>
    <property type="molecule type" value="Genomic_DNA"/>
</dbReference>
<feature type="signal peptide" evidence="1">
    <location>
        <begin position="1"/>
        <end position="20"/>
    </location>
</feature>
<accession>A0A6A7N1M5</accession>
<evidence type="ECO:0000313" key="3">
    <source>
        <dbReference type="Proteomes" id="UP000440498"/>
    </source>
</evidence>
<comment type="caution">
    <text evidence="2">The sequence shown here is derived from an EMBL/GenBank/DDBJ whole genome shotgun (WGS) entry which is preliminary data.</text>
</comment>
<keyword evidence="1" id="KW-0732">Signal</keyword>
<evidence type="ECO:0000256" key="1">
    <source>
        <dbReference type="SAM" id="SignalP"/>
    </source>
</evidence>
<reference evidence="2 3" key="1">
    <citation type="submission" date="2019-10" db="EMBL/GenBank/DDBJ databases">
        <title>Two novel species isolated from a subtropical stream in China.</title>
        <authorList>
            <person name="Lu H."/>
        </authorList>
    </citation>
    <scope>NUCLEOTIDE SEQUENCE [LARGE SCALE GENOMIC DNA]</scope>
    <source>
        <strain evidence="2 3">FT29W</strain>
    </source>
</reference>
<evidence type="ECO:0000313" key="2">
    <source>
        <dbReference type="EMBL" id="MQA38820.1"/>
    </source>
</evidence>
<dbReference type="RefSeq" id="WP_152838167.1">
    <property type="nucleotide sequence ID" value="NZ_WHUG01000004.1"/>
</dbReference>
<name>A0A6A7N1M5_9BURK</name>